<dbReference type="InterPro" id="IPR012951">
    <property type="entry name" value="BBE"/>
</dbReference>
<dbReference type="EMBL" id="MU157853">
    <property type="protein sequence ID" value="KAF9528446.1"/>
    <property type="molecule type" value="Genomic_DNA"/>
</dbReference>
<dbReference type="InterPro" id="IPR036318">
    <property type="entry name" value="FAD-bd_PCMH-like_sf"/>
</dbReference>
<comment type="similarity">
    <text evidence="1">Belongs to the oxygen-dependent FAD-linked oxidoreductase family.</text>
</comment>
<evidence type="ECO:0000259" key="3">
    <source>
        <dbReference type="PROSITE" id="PS51387"/>
    </source>
</evidence>
<evidence type="ECO:0000313" key="4">
    <source>
        <dbReference type="EMBL" id="KAF9528446.1"/>
    </source>
</evidence>
<dbReference type="InterPro" id="IPR050432">
    <property type="entry name" value="FAD-linked_Oxidoreductases_BP"/>
</dbReference>
<dbReference type="InterPro" id="IPR016166">
    <property type="entry name" value="FAD-bd_PCMH"/>
</dbReference>
<keyword evidence="5" id="KW-1185">Reference proteome</keyword>
<dbReference type="PANTHER" id="PTHR13878:SF91">
    <property type="entry name" value="FAD BINDING DOMAIN PROTEIN (AFU_ORTHOLOGUE AFUA_6G12070)-RELATED"/>
    <property type="match status" value="1"/>
</dbReference>
<dbReference type="InterPro" id="IPR016169">
    <property type="entry name" value="FAD-bd_PCMH_sub2"/>
</dbReference>
<keyword evidence="2" id="KW-0560">Oxidoreductase</keyword>
<dbReference type="GO" id="GO:0071949">
    <property type="term" value="F:FAD binding"/>
    <property type="evidence" value="ECO:0007669"/>
    <property type="project" value="InterPro"/>
</dbReference>
<name>A0A9P6EF90_9AGAR</name>
<dbReference type="Pfam" id="PF08031">
    <property type="entry name" value="BBE"/>
    <property type="match status" value="1"/>
</dbReference>
<reference evidence="4" key="1">
    <citation type="submission" date="2020-11" db="EMBL/GenBank/DDBJ databases">
        <authorList>
            <consortium name="DOE Joint Genome Institute"/>
            <person name="Ahrendt S."/>
            <person name="Riley R."/>
            <person name="Andreopoulos W."/>
            <person name="Labutti K."/>
            <person name="Pangilinan J."/>
            <person name="Ruiz-Duenas F.J."/>
            <person name="Barrasa J.M."/>
            <person name="Sanchez-Garcia M."/>
            <person name="Camarero S."/>
            <person name="Miyauchi S."/>
            <person name="Serrano A."/>
            <person name="Linde D."/>
            <person name="Babiker R."/>
            <person name="Drula E."/>
            <person name="Ayuso-Fernandez I."/>
            <person name="Pacheco R."/>
            <person name="Padilla G."/>
            <person name="Ferreira P."/>
            <person name="Barriuso J."/>
            <person name="Kellner H."/>
            <person name="Castanera R."/>
            <person name="Alfaro M."/>
            <person name="Ramirez L."/>
            <person name="Pisabarro A.G."/>
            <person name="Kuo A."/>
            <person name="Tritt A."/>
            <person name="Lipzen A."/>
            <person name="He G."/>
            <person name="Yan M."/>
            <person name="Ng V."/>
            <person name="Cullen D."/>
            <person name="Martin F."/>
            <person name="Rosso M.-N."/>
            <person name="Henrissat B."/>
            <person name="Hibbett D."/>
            <person name="Martinez A.T."/>
            <person name="Grigoriev I.V."/>
        </authorList>
    </citation>
    <scope>NUCLEOTIDE SEQUENCE</scope>
    <source>
        <strain evidence="4">CBS 506.95</strain>
    </source>
</reference>
<evidence type="ECO:0000256" key="1">
    <source>
        <dbReference type="ARBA" id="ARBA00005466"/>
    </source>
</evidence>
<proteinExistence type="inferred from homology"/>
<evidence type="ECO:0000256" key="2">
    <source>
        <dbReference type="ARBA" id="ARBA00023002"/>
    </source>
</evidence>
<dbReference type="SUPFAM" id="SSF56176">
    <property type="entry name" value="FAD-binding/transporter-associated domain-like"/>
    <property type="match status" value="1"/>
</dbReference>
<sequence>MWSSVLDLPDPVMALFRYFSLALSMTSLSLSAATDSSRCRCLYGQDCWPNDVAFSTFSQKLSQPLIRPTPIAATCYSNSSSSSCLDATTNFHNSTWRTDQPGASQNINFETYIRRNGTVEGCYLNVTLGDPCKQGSVPPIGVDARNSQDVQAAVRFVKEHNLKLVVKNTGHDYLGRSSGRGSFMVWTHHLKNKSYNETFVPLGGPSNATFSAITIGAGTLWAEAYEFVNEQGRVLVGGIAVGGSVGAAGGWVMGGGHSVLSPKYGLGVDNVLEFQVVLADGSLVTANAYQHSDLFWALRGGGGGTYGIVTAATYKTHPSFGVGQASFQANFTSPEVAEKVMTATISATLNFTNAGWGGYLYIFPGFIAGIWVAPNASQAETETAFTPFASYLYNITGGQGGAVYNQTDSFYQWFYDMFVLGGDSQVGGNTYIASRLLSREIAEHNPAQAAKALLSIPGSIGLNVIGGGAVNRVDPSLTGLNPSWRHSLAEVYVTEGWEDGSNATVIQQAADRLKKNTDILENVSTDSGSYLNEGSLFERDFKKSYFGSHYSGLKAIKEKYDPTSVFIVASGVSSEEWNKDLDCLLD</sequence>
<dbReference type="PROSITE" id="PS51387">
    <property type="entry name" value="FAD_PCMH"/>
    <property type="match status" value="1"/>
</dbReference>
<dbReference type="GO" id="GO:0016491">
    <property type="term" value="F:oxidoreductase activity"/>
    <property type="evidence" value="ECO:0007669"/>
    <property type="project" value="UniProtKB-KW"/>
</dbReference>
<dbReference type="Proteomes" id="UP000807306">
    <property type="component" value="Unassembled WGS sequence"/>
</dbReference>
<dbReference type="InterPro" id="IPR006094">
    <property type="entry name" value="Oxid_FAD_bind_N"/>
</dbReference>
<feature type="domain" description="FAD-binding PCMH-type" evidence="3">
    <location>
        <begin position="134"/>
        <end position="319"/>
    </location>
</feature>
<dbReference type="OrthoDB" id="9983560at2759"/>
<comment type="caution">
    <text evidence="4">The sequence shown here is derived from an EMBL/GenBank/DDBJ whole genome shotgun (WGS) entry which is preliminary data.</text>
</comment>
<dbReference type="Gene3D" id="3.30.465.10">
    <property type="match status" value="2"/>
</dbReference>
<organism evidence="4 5">
    <name type="scientific">Crepidotus variabilis</name>
    <dbReference type="NCBI Taxonomy" id="179855"/>
    <lineage>
        <taxon>Eukaryota</taxon>
        <taxon>Fungi</taxon>
        <taxon>Dikarya</taxon>
        <taxon>Basidiomycota</taxon>
        <taxon>Agaricomycotina</taxon>
        <taxon>Agaricomycetes</taxon>
        <taxon>Agaricomycetidae</taxon>
        <taxon>Agaricales</taxon>
        <taxon>Agaricineae</taxon>
        <taxon>Crepidotaceae</taxon>
        <taxon>Crepidotus</taxon>
    </lineage>
</organism>
<accession>A0A9P6EF90</accession>
<gene>
    <name evidence="4" type="ORF">CPB83DRAFT_854631</name>
</gene>
<dbReference type="AlphaFoldDB" id="A0A9P6EF90"/>
<evidence type="ECO:0000313" key="5">
    <source>
        <dbReference type="Proteomes" id="UP000807306"/>
    </source>
</evidence>
<protein>
    <submittedName>
        <fullName evidence="4">FAD binding domain-containing protein</fullName>
    </submittedName>
</protein>
<dbReference type="Pfam" id="PF01565">
    <property type="entry name" value="FAD_binding_4"/>
    <property type="match status" value="1"/>
</dbReference>
<dbReference type="PANTHER" id="PTHR13878">
    <property type="entry name" value="GULONOLACTONE OXIDASE"/>
    <property type="match status" value="1"/>
</dbReference>